<gene>
    <name evidence="11" type="primary">cysZ</name>
    <name evidence="12" type="ORF">SAMN06297229_1591</name>
</gene>
<evidence type="ECO:0000256" key="9">
    <source>
        <dbReference type="ARBA" id="ARBA00023136"/>
    </source>
</evidence>
<comment type="subcellular location">
    <subcellularLocation>
        <location evidence="11">Cell inner membrane</location>
        <topology evidence="11">Multi-pass membrane protein</topology>
    </subcellularLocation>
    <subcellularLocation>
        <location evidence="1">Membrane</location>
        <topology evidence="1">Multi-pass membrane protein</topology>
    </subcellularLocation>
</comment>
<keyword evidence="2 11" id="KW-0813">Transport</keyword>
<dbReference type="HAMAP" id="MF_00468">
    <property type="entry name" value="CysZ"/>
    <property type="match status" value="1"/>
</dbReference>
<proteinExistence type="inferred from homology"/>
<dbReference type="PANTHER" id="PTHR37468">
    <property type="entry name" value="SULFATE TRANSPORTER CYSZ"/>
    <property type="match status" value="1"/>
</dbReference>
<evidence type="ECO:0000313" key="13">
    <source>
        <dbReference type="Proteomes" id="UP000194450"/>
    </source>
</evidence>
<dbReference type="NCBIfam" id="NF003433">
    <property type="entry name" value="PRK04949.1"/>
    <property type="match status" value="1"/>
</dbReference>
<keyword evidence="13" id="KW-1185">Reference proteome</keyword>
<dbReference type="PANTHER" id="PTHR37468:SF1">
    <property type="entry name" value="SULFATE TRANSPORTER CYSZ"/>
    <property type="match status" value="1"/>
</dbReference>
<feature type="transmembrane region" description="Helical" evidence="11">
    <location>
        <begin position="209"/>
        <end position="242"/>
    </location>
</feature>
<dbReference type="GO" id="GO:0000103">
    <property type="term" value="P:sulfate assimilation"/>
    <property type="evidence" value="ECO:0007669"/>
    <property type="project" value="InterPro"/>
</dbReference>
<keyword evidence="10 11" id="KW-0198">Cysteine biosynthesis</keyword>
<evidence type="ECO:0000256" key="8">
    <source>
        <dbReference type="ARBA" id="ARBA00023032"/>
    </source>
</evidence>
<keyword evidence="4 11" id="KW-0997">Cell inner membrane</keyword>
<comment type="caution">
    <text evidence="11">Lacks conserved residue(s) required for the propagation of feature annotation.</text>
</comment>
<feature type="transmembrane region" description="Helical" evidence="11">
    <location>
        <begin position="34"/>
        <end position="54"/>
    </location>
</feature>
<evidence type="ECO:0000256" key="5">
    <source>
        <dbReference type="ARBA" id="ARBA00022605"/>
    </source>
</evidence>
<dbReference type="GO" id="GO:0019344">
    <property type="term" value="P:cysteine biosynthetic process"/>
    <property type="evidence" value="ECO:0007669"/>
    <property type="project" value="UniProtKB-UniRule"/>
</dbReference>
<dbReference type="Proteomes" id="UP000194450">
    <property type="component" value="Unassembled WGS sequence"/>
</dbReference>
<name>A0A1Y6EY27_9GAMM</name>
<keyword evidence="9 11" id="KW-0472">Membrane</keyword>
<comment type="function">
    <text evidence="11">High affinity, high specificity proton-dependent sulfate transporter, which mediates sulfate uptake. Provides the sulfur source for the cysteine synthesis pathway.</text>
</comment>
<protein>
    <recommendedName>
        <fullName evidence="11">Sulfate transporter CysZ</fullName>
    </recommendedName>
</protein>
<evidence type="ECO:0000256" key="6">
    <source>
        <dbReference type="ARBA" id="ARBA00022692"/>
    </source>
</evidence>
<organism evidence="12 13">
    <name type="scientific">Pseudidiomarina planktonica</name>
    <dbReference type="NCBI Taxonomy" id="1323738"/>
    <lineage>
        <taxon>Bacteria</taxon>
        <taxon>Pseudomonadati</taxon>
        <taxon>Pseudomonadota</taxon>
        <taxon>Gammaproteobacteria</taxon>
        <taxon>Alteromonadales</taxon>
        <taxon>Idiomarinaceae</taxon>
        <taxon>Pseudidiomarina</taxon>
    </lineage>
</organism>
<evidence type="ECO:0000313" key="12">
    <source>
        <dbReference type="EMBL" id="SMQ67129.1"/>
    </source>
</evidence>
<dbReference type="GO" id="GO:0005886">
    <property type="term" value="C:plasma membrane"/>
    <property type="evidence" value="ECO:0007669"/>
    <property type="project" value="UniProtKB-SubCell"/>
</dbReference>
<accession>A0A1Y6EY27</accession>
<dbReference type="Pfam" id="PF07264">
    <property type="entry name" value="EI24"/>
    <property type="match status" value="1"/>
</dbReference>
<evidence type="ECO:0000256" key="4">
    <source>
        <dbReference type="ARBA" id="ARBA00022519"/>
    </source>
</evidence>
<keyword evidence="6 11" id="KW-0812">Transmembrane</keyword>
<comment type="similarity">
    <text evidence="11">Belongs to the CysZ family.</text>
</comment>
<keyword evidence="5 11" id="KW-0028">Amino-acid biosynthesis</keyword>
<keyword evidence="3 11" id="KW-1003">Cell membrane</keyword>
<dbReference type="GO" id="GO:0009675">
    <property type="term" value="F:high-affinity sulfate:proton symporter activity"/>
    <property type="evidence" value="ECO:0007669"/>
    <property type="project" value="TreeGrafter"/>
</dbReference>
<dbReference type="InterPro" id="IPR022985">
    <property type="entry name" value="Sulfate_CysZ"/>
</dbReference>
<dbReference type="EMBL" id="FXWH01000001">
    <property type="protein sequence ID" value="SMQ67129.1"/>
    <property type="molecule type" value="Genomic_DNA"/>
</dbReference>
<sequence>MASSQQSNQPLSHNGMAYFIRGFDLITTKGLKRFVIIPVLANLILFSLAVMWLVDRMTVWMQGIMDWLPGYFQWLEYLLWPLFVVVILLTFGLLFNTLTNWIAAPFNGLLAEKVERHLTGQTIDDSGVLDIVKDTPRTLAREFQKLLYFIPRALGFFMLALLLPVVGQIIWLCWTAWMMAVQYLDYPFDNHKLSFNHMRSQLGQQRGKSFSFGAIVALVTMVPFINFIVMPVAICGATALWVDHYREPSLRHKS</sequence>
<dbReference type="InterPro" id="IPR050480">
    <property type="entry name" value="CysZ-like"/>
</dbReference>
<evidence type="ECO:0000256" key="7">
    <source>
        <dbReference type="ARBA" id="ARBA00022989"/>
    </source>
</evidence>
<evidence type="ECO:0000256" key="11">
    <source>
        <dbReference type="HAMAP-Rule" id="MF_00468"/>
    </source>
</evidence>
<keyword evidence="8 11" id="KW-0764">Sulfate transport</keyword>
<keyword evidence="7 11" id="KW-1133">Transmembrane helix</keyword>
<dbReference type="AlphaFoldDB" id="A0A1Y6EY27"/>
<dbReference type="InterPro" id="IPR059112">
    <property type="entry name" value="CysZ/EI24"/>
</dbReference>
<evidence type="ECO:0000256" key="2">
    <source>
        <dbReference type="ARBA" id="ARBA00022448"/>
    </source>
</evidence>
<evidence type="ECO:0000256" key="3">
    <source>
        <dbReference type="ARBA" id="ARBA00022475"/>
    </source>
</evidence>
<reference evidence="13" key="1">
    <citation type="submission" date="2017-04" db="EMBL/GenBank/DDBJ databases">
        <authorList>
            <person name="Varghese N."/>
            <person name="Submissions S."/>
        </authorList>
    </citation>
    <scope>NUCLEOTIDE SEQUENCE [LARGE SCALE GENOMIC DNA]</scope>
</reference>
<evidence type="ECO:0000256" key="10">
    <source>
        <dbReference type="ARBA" id="ARBA00023192"/>
    </source>
</evidence>
<feature type="transmembrane region" description="Helical" evidence="11">
    <location>
        <begin position="74"/>
        <end position="95"/>
    </location>
</feature>
<evidence type="ECO:0000256" key="1">
    <source>
        <dbReference type="ARBA" id="ARBA00004141"/>
    </source>
</evidence>